<evidence type="ECO:0000256" key="1">
    <source>
        <dbReference type="ARBA" id="ARBA00004232"/>
    </source>
</evidence>
<protein>
    <recommendedName>
        <fullName evidence="10">Transmembrane protein 188</fullName>
    </recommendedName>
</protein>
<dbReference type="EMBL" id="KZ819403">
    <property type="protein sequence ID" value="PWN40945.1"/>
    <property type="molecule type" value="Genomic_DNA"/>
</dbReference>
<organism evidence="13 14">
    <name type="scientific">Ceraceosorus guamensis</name>
    <dbReference type="NCBI Taxonomy" id="1522189"/>
    <lineage>
        <taxon>Eukaryota</taxon>
        <taxon>Fungi</taxon>
        <taxon>Dikarya</taxon>
        <taxon>Basidiomycota</taxon>
        <taxon>Ustilaginomycotina</taxon>
        <taxon>Exobasidiomycetes</taxon>
        <taxon>Ceraceosorales</taxon>
        <taxon>Ceraceosoraceae</taxon>
        <taxon>Ceraceosorus</taxon>
    </lineage>
</organism>
<feature type="transmembrane region" description="Helical" evidence="12">
    <location>
        <begin position="64"/>
        <end position="83"/>
    </location>
</feature>
<dbReference type="GO" id="GO:0005737">
    <property type="term" value="C:cytoplasm"/>
    <property type="evidence" value="ECO:0007669"/>
    <property type="project" value="UniProtKB-SubCell"/>
</dbReference>
<dbReference type="PANTHER" id="PTHR20996:SF1">
    <property type="entry name" value="NUCLEAR ENVELOPE PHOSPHATASE-REGULATORY SUBUNIT 1"/>
    <property type="match status" value="1"/>
</dbReference>
<feature type="compositionally biased region" description="Low complexity" evidence="11">
    <location>
        <begin position="394"/>
        <end position="428"/>
    </location>
</feature>
<dbReference type="GO" id="GO:0031965">
    <property type="term" value="C:nuclear membrane"/>
    <property type="evidence" value="ECO:0007669"/>
    <property type="project" value="UniProtKB-SubCell"/>
</dbReference>
<dbReference type="InterPro" id="IPR005605">
    <property type="entry name" value="Spo7"/>
</dbReference>
<evidence type="ECO:0000256" key="6">
    <source>
        <dbReference type="ARBA" id="ARBA00022989"/>
    </source>
</evidence>
<dbReference type="PANTHER" id="PTHR20996">
    <property type="entry name" value="NUCLEAR ENVELOPE PHOSPHATASE-REGULATORY SUBUNIT 1"/>
    <property type="match status" value="1"/>
</dbReference>
<dbReference type="Pfam" id="PF03907">
    <property type="entry name" value="Spo7"/>
    <property type="match status" value="1"/>
</dbReference>
<feature type="transmembrane region" description="Helical" evidence="12">
    <location>
        <begin position="95"/>
        <end position="115"/>
    </location>
</feature>
<gene>
    <name evidence="13" type="ORF">IE81DRAFT_367924</name>
</gene>
<dbReference type="AlphaFoldDB" id="A0A316VZM3"/>
<accession>A0A316VZM3</accession>
<feature type="compositionally biased region" description="Polar residues" evidence="11">
    <location>
        <begin position="268"/>
        <end position="279"/>
    </location>
</feature>
<evidence type="ECO:0000256" key="12">
    <source>
        <dbReference type="SAM" id="Phobius"/>
    </source>
</evidence>
<dbReference type="Proteomes" id="UP000245783">
    <property type="component" value="Unassembled WGS sequence"/>
</dbReference>
<feature type="compositionally biased region" description="Polar residues" evidence="11">
    <location>
        <begin position="368"/>
        <end position="386"/>
    </location>
</feature>
<keyword evidence="5 12" id="KW-0812">Transmembrane</keyword>
<name>A0A316VZM3_9BASI</name>
<evidence type="ECO:0000256" key="3">
    <source>
        <dbReference type="ARBA" id="ARBA00010998"/>
    </source>
</evidence>
<dbReference type="GO" id="GO:0006629">
    <property type="term" value="P:lipid metabolic process"/>
    <property type="evidence" value="ECO:0007669"/>
    <property type="project" value="UniProtKB-KW"/>
</dbReference>
<feature type="compositionally biased region" description="Low complexity" evidence="11">
    <location>
        <begin position="307"/>
        <end position="323"/>
    </location>
</feature>
<dbReference type="GO" id="GO:0071595">
    <property type="term" value="C:Nem1-Spo7 phosphatase complex"/>
    <property type="evidence" value="ECO:0007669"/>
    <property type="project" value="InterPro"/>
</dbReference>
<evidence type="ECO:0000313" key="13">
    <source>
        <dbReference type="EMBL" id="PWN40945.1"/>
    </source>
</evidence>
<keyword evidence="4" id="KW-0963">Cytoplasm</keyword>
<evidence type="ECO:0000256" key="5">
    <source>
        <dbReference type="ARBA" id="ARBA00022692"/>
    </source>
</evidence>
<comment type="similarity">
    <text evidence="3">Belongs to the CNEP1R1 family.</text>
</comment>
<keyword evidence="9" id="KW-0539">Nucleus</keyword>
<feature type="compositionally biased region" description="Polar residues" evidence="11">
    <location>
        <begin position="506"/>
        <end position="523"/>
    </location>
</feature>
<evidence type="ECO:0000256" key="8">
    <source>
        <dbReference type="ARBA" id="ARBA00023136"/>
    </source>
</evidence>
<dbReference type="GO" id="GO:0019888">
    <property type="term" value="F:protein phosphatase regulator activity"/>
    <property type="evidence" value="ECO:0007669"/>
    <property type="project" value="InterPro"/>
</dbReference>
<dbReference type="GeneID" id="37038983"/>
<keyword evidence="8 12" id="KW-0472">Membrane</keyword>
<evidence type="ECO:0000256" key="9">
    <source>
        <dbReference type="ARBA" id="ARBA00023242"/>
    </source>
</evidence>
<feature type="compositionally biased region" description="Low complexity" evidence="11">
    <location>
        <begin position="446"/>
        <end position="463"/>
    </location>
</feature>
<evidence type="ECO:0000313" key="14">
    <source>
        <dbReference type="Proteomes" id="UP000245783"/>
    </source>
</evidence>
<dbReference type="InterPro" id="IPR019168">
    <property type="entry name" value="NEP1-R1"/>
</dbReference>
<keyword evidence="6 12" id="KW-1133">Transmembrane helix</keyword>
<evidence type="ECO:0000256" key="2">
    <source>
        <dbReference type="ARBA" id="ARBA00004496"/>
    </source>
</evidence>
<feature type="compositionally biased region" description="Polar residues" evidence="11">
    <location>
        <begin position="343"/>
        <end position="353"/>
    </location>
</feature>
<feature type="compositionally biased region" description="Basic and acidic residues" evidence="11">
    <location>
        <begin position="472"/>
        <end position="505"/>
    </location>
</feature>
<evidence type="ECO:0000256" key="7">
    <source>
        <dbReference type="ARBA" id="ARBA00023098"/>
    </source>
</evidence>
<dbReference type="InParanoid" id="A0A316VZM3"/>
<proteinExistence type="inferred from homology"/>
<feature type="region of interest" description="Disordered" evidence="11">
    <location>
        <begin position="247"/>
        <end position="523"/>
    </location>
</feature>
<dbReference type="OrthoDB" id="5599171at2759"/>
<keyword evidence="7" id="KW-0443">Lipid metabolism</keyword>
<evidence type="ECO:0000256" key="11">
    <source>
        <dbReference type="SAM" id="MobiDB-lite"/>
    </source>
</evidence>
<evidence type="ECO:0000256" key="4">
    <source>
        <dbReference type="ARBA" id="ARBA00022490"/>
    </source>
</evidence>
<feature type="region of interest" description="Disordered" evidence="11">
    <location>
        <begin position="1"/>
        <end position="31"/>
    </location>
</feature>
<comment type="subcellular location">
    <subcellularLocation>
        <location evidence="2">Cytoplasm</location>
    </subcellularLocation>
    <subcellularLocation>
        <location evidence="1">Nucleus membrane</location>
        <topology evidence="1">Multi-pass membrane protein</topology>
    </subcellularLocation>
</comment>
<evidence type="ECO:0000256" key="10">
    <source>
        <dbReference type="ARBA" id="ARBA00030458"/>
    </source>
</evidence>
<sequence length="523" mass="56461">MMAPRTSPVTRARPGQPGSSYLSRHPPPDPFHPPPDNAVFRDLLIFEERLKQNAARLVKRRRKYVVLLTSFIVGVAILSYRIFVLTPPVKPYGLLHYLQLGALLLGGTTIFLFFASGMYSERIGAANIFVPQANRALRYFNLYLNVRSPPAVHLFSLLSAGDANPAGVSSPALATPGSGLVFNPPSPTNPRGELLFFPRVSTAFKDGYVRYRAAYERRRSTQINSRNMQSWTWRLFHFRWRGSALSDAVPTERTPLNRSAPDGGAEESQATYSPQQTVRRGSRDQIHSRSNSNAARDRRRSRSGTNASVSSVASSSSASSFVSGPEPPASSSMESISVGASLGTPNGSRSTHGTPKLDSTTEEDLEEVNSSAGFTPAPRSTRSTRNTRQDESPASRPVSIPIPRPRTSSSSRRGSPSSSVDQRLSSSSAINARPHNLRQVSSSDISAATAPGPASRAAMAALGSGSGSGDDSSLRGEEHVSNADQEYTRASRAEVRDARRGRDRTPSVTAVANPTLARTASQR</sequence>
<dbReference type="RefSeq" id="XP_025368105.1">
    <property type="nucleotide sequence ID" value="XM_025517113.1"/>
</dbReference>
<keyword evidence="14" id="KW-1185">Reference proteome</keyword>
<dbReference type="STRING" id="1522189.A0A316VZM3"/>
<reference evidence="13 14" key="1">
    <citation type="journal article" date="2018" name="Mol. Biol. Evol.">
        <title>Broad Genomic Sampling Reveals a Smut Pathogenic Ancestry of the Fungal Clade Ustilaginomycotina.</title>
        <authorList>
            <person name="Kijpornyongpan T."/>
            <person name="Mondo S.J."/>
            <person name="Barry K."/>
            <person name="Sandor L."/>
            <person name="Lee J."/>
            <person name="Lipzen A."/>
            <person name="Pangilinan J."/>
            <person name="LaButti K."/>
            <person name="Hainaut M."/>
            <person name="Henrissat B."/>
            <person name="Grigoriev I.V."/>
            <person name="Spatafora J.W."/>
            <person name="Aime M.C."/>
        </authorList>
    </citation>
    <scope>NUCLEOTIDE SEQUENCE [LARGE SCALE GENOMIC DNA]</scope>
    <source>
        <strain evidence="13 14">MCA 4658</strain>
    </source>
</reference>